<dbReference type="PATRIC" id="fig|66876.3.peg.5535"/>
<dbReference type="AlphaFoldDB" id="A0A0N0XTK4"/>
<gene>
    <name evidence="1" type="ORF">ADL29_25225</name>
</gene>
<accession>A0A0N0XTK4</accession>
<organism evidence="1 2">
    <name type="scientific">Streptomyces chattanoogensis</name>
    <dbReference type="NCBI Taxonomy" id="66876"/>
    <lineage>
        <taxon>Bacteria</taxon>
        <taxon>Bacillati</taxon>
        <taxon>Actinomycetota</taxon>
        <taxon>Actinomycetes</taxon>
        <taxon>Kitasatosporales</taxon>
        <taxon>Streptomycetaceae</taxon>
        <taxon>Streptomyces</taxon>
    </lineage>
</organism>
<sequence>MSRDLKTELALEEQRTLEAVRSVRSGFHGVAACWQEAKAPLFDAAGSGRTPTEAREEAAAVCDRCPLVDTCGFRIAMPGLRSRARARRRP</sequence>
<evidence type="ECO:0000313" key="2">
    <source>
        <dbReference type="Proteomes" id="UP000037982"/>
    </source>
</evidence>
<evidence type="ECO:0008006" key="3">
    <source>
        <dbReference type="Google" id="ProtNLM"/>
    </source>
</evidence>
<dbReference type="RefSeq" id="WP_063788531.1">
    <property type="nucleotide sequence ID" value="NZ_LGKG01000150.1"/>
</dbReference>
<protein>
    <recommendedName>
        <fullName evidence="3">4Fe-4S Wbl-type domain-containing protein</fullName>
    </recommendedName>
</protein>
<keyword evidence="2" id="KW-1185">Reference proteome</keyword>
<dbReference type="Proteomes" id="UP000037982">
    <property type="component" value="Unassembled WGS sequence"/>
</dbReference>
<proteinExistence type="predicted"/>
<evidence type="ECO:0000313" key="1">
    <source>
        <dbReference type="EMBL" id="KPC61294.1"/>
    </source>
</evidence>
<comment type="caution">
    <text evidence="1">The sequence shown here is derived from an EMBL/GenBank/DDBJ whole genome shotgun (WGS) entry which is preliminary data.</text>
</comment>
<reference evidence="2" key="1">
    <citation type="submission" date="2015-07" db="EMBL/GenBank/DDBJ databases">
        <authorList>
            <person name="Ju K.-S."/>
            <person name="Doroghazi J.R."/>
            <person name="Metcalf W.W."/>
        </authorList>
    </citation>
    <scope>NUCLEOTIDE SEQUENCE [LARGE SCALE GENOMIC DNA]</scope>
    <source>
        <strain evidence="2">NRRL ISP-5002</strain>
    </source>
</reference>
<dbReference type="EMBL" id="LGKG01000150">
    <property type="protein sequence ID" value="KPC61294.1"/>
    <property type="molecule type" value="Genomic_DNA"/>
</dbReference>
<name>A0A0N0XTK4_9ACTN</name>